<dbReference type="Proteomes" id="UP000689195">
    <property type="component" value="Unassembled WGS sequence"/>
</dbReference>
<evidence type="ECO:0000313" key="2">
    <source>
        <dbReference type="EMBL" id="CAD8153651.1"/>
    </source>
</evidence>
<keyword evidence="3" id="KW-1185">Reference proteome</keyword>
<accession>A0A8S1THM2</accession>
<proteinExistence type="predicted"/>
<keyword evidence="1" id="KW-0812">Transmembrane</keyword>
<gene>
    <name evidence="2" type="ORF">PPENT_87.1.T0240334</name>
</gene>
<keyword evidence="1" id="KW-1133">Transmembrane helix</keyword>
<dbReference type="EMBL" id="CAJJDO010000024">
    <property type="protein sequence ID" value="CAD8153651.1"/>
    <property type="molecule type" value="Genomic_DNA"/>
</dbReference>
<evidence type="ECO:0000313" key="3">
    <source>
        <dbReference type="Proteomes" id="UP000689195"/>
    </source>
</evidence>
<feature type="transmembrane region" description="Helical" evidence="1">
    <location>
        <begin position="30"/>
        <end position="50"/>
    </location>
</feature>
<protein>
    <submittedName>
        <fullName evidence="2">Uncharacterized protein</fullName>
    </submittedName>
</protein>
<evidence type="ECO:0000256" key="1">
    <source>
        <dbReference type="SAM" id="Phobius"/>
    </source>
</evidence>
<dbReference type="AlphaFoldDB" id="A0A8S1THM2"/>
<organism evidence="2 3">
    <name type="scientific">Paramecium pentaurelia</name>
    <dbReference type="NCBI Taxonomy" id="43138"/>
    <lineage>
        <taxon>Eukaryota</taxon>
        <taxon>Sar</taxon>
        <taxon>Alveolata</taxon>
        <taxon>Ciliophora</taxon>
        <taxon>Intramacronucleata</taxon>
        <taxon>Oligohymenophorea</taxon>
        <taxon>Peniculida</taxon>
        <taxon>Parameciidae</taxon>
        <taxon>Paramecium</taxon>
    </lineage>
</organism>
<comment type="caution">
    <text evidence="2">The sequence shown here is derived from an EMBL/GenBank/DDBJ whole genome shotgun (WGS) entry which is preliminary data.</text>
</comment>
<name>A0A8S1THM2_9CILI</name>
<sequence length="74" mass="8591">MMANIEMVQKLVDEIYLIFIIRCKLLKLKILGWNALVVVDYMMKVIMGLISGDGKNLFIYKNLLVKVITKMVQK</sequence>
<keyword evidence="1" id="KW-0472">Membrane</keyword>
<reference evidence="2" key="1">
    <citation type="submission" date="2021-01" db="EMBL/GenBank/DDBJ databases">
        <authorList>
            <consortium name="Genoscope - CEA"/>
            <person name="William W."/>
        </authorList>
    </citation>
    <scope>NUCLEOTIDE SEQUENCE</scope>
</reference>